<dbReference type="InterPro" id="IPR035994">
    <property type="entry name" value="Nucleoside_phosphorylase_sf"/>
</dbReference>
<evidence type="ECO:0000313" key="3">
    <source>
        <dbReference type="Proteomes" id="UP000779507"/>
    </source>
</evidence>
<protein>
    <submittedName>
        <fullName evidence="2">Purine nucleoside permease</fullName>
    </submittedName>
</protein>
<keyword evidence="1" id="KW-0732">Signal</keyword>
<dbReference type="Gene3D" id="3.40.50.1580">
    <property type="entry name" value="Nucleoside phosphorylase domain"/>
    <property type="match status" value="1"/>
</dbReference>
<gene>
    <name evidence="2" type="ORF">HNP98_003540</name>
</gene>
<proteinExistence type="predicted"/>
<dbReference type="PANTHER" id="PTHR38643">
    <property type="entry name" value="PURINE NUCLEOSIDE PERMEASE C285.05-RELATED"/>
    <property type="match status" value="1"/>
</dbReference>
<sequence length="354" mass="38850">MMKRISTLILLLVGALAGAPARAAQPLPVRVVVVTMFERGADTGDTPGEFQYWVERLPLKQTIAFPQGYRALRYNADKQVLGICTGMGTARSAASIMALGMDPRFDLSHAYWLVAGIAGIDPADGSTGSAVWAEWLVDGDLAHEIDPREMPAGWSTGYLPLSKTQPYQQPMREGEYNNALHLNPALVHWAYGLTKDLKLPDNDKIRELRAAYTATPAAQQPPRVMLGDHLAAMTYWHGQYATQWANDWVKYWTQGQGNFVTSAMEDTGTGQSLEFLAKAGKVDFQRFLVLRAASNFTMQHPGSTAIQSLANEEHGQDKGHSAYLPALEAAYLTGAKVVNSLVDNWATCRDQLPK</sequence>
<keyword evidence="3" id="KW-1185">Reference proteome</keyword>
<dbReference type="Pfam" id="PF06516">
    <property type="entry name" value="NUP"/>
    <property type="match status" value="1"/>
</dbReference>
<feature type="signal peptide" evidence="1">
    <location>
        <begin position="1"/>
        <end position="23"/>
    </location>
</feature>
<reference evidence="2 3" key="1">
    <citation type="submission" date="2020-05" db="EMBL/GenBank/DDBJ databases">
        <title>Genomic Encyclopedia of Type Strains, Phase IV (KMG-V): Genome sequencing to study the core and pangenomes of soil and plant-associated prokaryotes.</title>
        <authorList>
            <person name="Whitman W."/>
        </authorList>
    </citation>
    <scope>NUCLEOTIDE SEQUENCE [LARGE SCALE GENOMIC DNA]</scope>
    <source>
        <strain evidence="2 3">9A</strain>
    </source>
</reference>
<comment type="caution">
    <text evidence="2">The sequence shown here is derived from an EMBL/GenBank/DDBJ whole genome shotgun (WGS) entry which is preliminary data.</text>
</comment>
<organism evidence="2 3">
    <name type="scientific">Hymenobacter caeli</name>
    <dbReference type="NCBI Taxonomy" id="2735894"/>
    <lineage>
        <taxon>Bacteria</taxon>
        <taxon>Pseudomonadati</taxon>
        <taxon>Bacteroidota</taxon>
        <taxon>Cytophagia</taxon>
        <taxon>Cytophagales</taxon>
        <taxon>Hymenobacteraceae</taxon>
        <taxon>Hymenobacter</taxon>
    </lineage>
</organism>
<feature type="chain" id="PRO_5046325609" evidence="1">
    <location>
        <begin position="24"/>
        <end position="354"/>
    </location>
</feature>
<name>A0ABX2FUJ6_9BACT</name>
<accession>A0ABX2FUJ6</accession>
<dbReference type="PIRSF" id="PIRSF013171">
    <property type="entry name" value="Pur_nuclsid_perm"/>
    <property type="match status" value="1"/>
</dbReference>
<dbReference type="Proteomes" id="UP000779507">
    <property type="component" value="Unassembled WGS sequence"/>
</dbReference>
<dbReference type="RefSeq" id="WP_246275194.1">
    <property type="nucleotide sequence ID" value="NZ_JABSNP010000019.1"/>
</dbReference>
<dbReference type="EMBL" id="JABSNP010000019">
    <property type="protein sequence ID" value="NRT20696.1"/>
    <property type="molecule type" value="Genomic_DNA"/>
</dbReference>
<dbReference type="InterPro" id="IPR009486">
    <property type="entry name" value="Pur_nuclsid_perm"/>
</dbReference>
<evidence type="ECO:0000313" key="2">
    <source>
        <dbReference type="EMBL" id="NRT20696.1"/>
    </source>
</evidence>
<evidence type="ECO:0000256" key="1">
    <source>
        <dbReference type="SAM" id="SignalP"/>
    </source>
</evidence>
<dbReference type="PANTHER" id="PTHR38643:SF1">
    <property type="entry name" value="PURINE NUCLEOSIDE PERMEASE C285.05-RELATED"/>
    <property type="match status" value="1"/>
</dbReference>